<evidence type="ECO:0000313" key="2">
    <source>
        <dbReference type="Proteomes" id="UP000800200"/>
    </source>
</evidence>
<dbReference type="Proteomes" id="UP000800200">
    <property type="component" value="Unassembled WGS sequence"/>
</dbReference>
<dbReference type="AlphaFoldDB" id="A0A6A6E2C2"/>
<dbReference type="EMBL" id="ML994638">
    <property type="protein sequence ID" value="KAF2184290.1"/>
    <property type="molecule type" value="Genomic_DNA"/>
</dbReference>
<protein>
    <submittedName>
        <fullName evidence="1">Uncharacterized protein</fullName>
    </submittedName>
</protein>
<organism evidence="1 2">
    <name type="scientific">Zopfia rhizophila CBS 207.26</name>
    <dbReference type="NCBI Taxonomy" id="1314779"/>
    <lineage>
        <taxon>Eukaryota</taxon>
        <taxon>Fungi</taxon>
        <taxon>Dikarya</taxon>
        <taxon>Ascomycota</taxon>
        <taxon>Pezizomycotina</taxon>
        <taxon>Dothideomycetes</taxon>
        <taxon>Dothideomycetes incertae sedis</taxon>
        <taxon>Zopfiaceae</taxon>
        <taxon>Zopfia</taxon>
    </lineage>
</organism>
<dbReference type="OrthoDB" id="5372703at2759"/>
<proteinExistence type="predicted"/>
<name>A0A6A6E2C2_9PEZI</name>
<feature type="non-terminal residue" evidence="1">
    <location>
        <position position="60"/>
    </location>
</feature>
<reference evidence="1" key="1">
    <citation type="journal article" date="2020" name="Stud. Mycol.">
        <title>101 Dothideomycetes genomes: a test case for predicting lifestyles and emergence of pathogens.</title>
        <authorList>
            <person name="Haridas S."/>
            <person name="Albert R."/>
            <person name="Binder M."/>
            <person name="Bloem J."/>
            <person name="Labutti K."/>
            <person name="Salamov A."/>
            <person name="Andreopoulos B."/>
            <person name="Baker S."/>
            <person name="Barry K."/>
            <person name="Bills G."/>
            <person name="Bluhm B."/>
            <person name="Cannon C."/>
            <person name="Castanera R."/>
            <person name="Culley D."/>
            <person name="Daum C."/>
            <person name="Ezra D."/>
            <person name="Gonzalez J."/>
            <person name="Henrissat B."/>
            <person name="Kuo A."/>
            <person name="Liang C."/>
            <person name="Lipzen A."/>
            <person name="Lutzoni F."/>
            <person name="Magnuson J."/>
            <person name="Mondo S."/>
            <person name="Nolan M."/>
            <person name="Ohm R."/>
            <person name="Pangilinan J."/>
            <person name="Park H.-J."/>
            <person name="Ramirez L."/>
            <person name="Alfaro M."/>
            <person name="Sun H."/>
            <person name="Tritt A."/>
            <person name="Yoshinaga Y."/>
            <person name="Zwiers L.-H."/>
            <person name="Turgeon B."/>
            <person name="Goodwin S."/>
            <person name="Spatafora J."/>
            <person name="Crous P."/>
            <person name="Grigoriev I."/>
        </authorList>
    </citation>
    <scope>NUCLEOTIDE SEQUENCE</scope>
    <source>
        <strain evidence="1">CBS 207.26</strain>
    </source>
</reference>
<accession>A0A6A6E2C2</accession>
<gene>
    <name evidence="1" type="ORF">K469DRAFT_709009</name>
</gene>
<evidence type="ECO:0000313" key="1">
    <source>
        <dbReference type="EMBL" id="KAF2184290.1"/>
    </source>
</evidence>
<keyword evidence="2" id="KW-1185">Reference proteome</keyword>
<sequence length="60" mass="7035">MRNVFVNHLPEAPAEIGEQPIRVFSRTVRTYSQQRVVEELTRQYCEESRVLAKKSAGWNE</sequence>